<dbReference type="InParanoid" id="G9EP13"/>
<dbReference type="EMBL" id="JH413822">
    <property type="protein sequence ID" value="EHL30848.1"/>
    <property type="molecule type" value="Genomic_DNA"/>
</dbReference>
<dbReference type="Proteomes" id="UP000002770">
    <property type="component" value="Unassembled WGS sequence"/>
</dbReference>
<keyword evidence="2" id="KW-1185">Reference proteome</keyword>
<organism evidence="1 2">
    <name type="scientific">Legionella drancourtii LLAP12</name>
    <dbReference type="NCBI Taxonomy" id="658187"/>
    <lineage>
        <taxon>Bacteria</taxon>
        <taxon>Pseudomonadati</taxon>
        <taxon>Pseudomonadota</taxon>
        <taxon>Gammaproteobacteria</taxon>
        <taxon>Legionellales</taxon>
        <taxon>Legionellaceae</taxon>
        <taxon>Legionella</taxon>
    </lineage>
</organism>
<evidence type="ECO:0000313" key="1">
    <source>
        <dbReference type="EMBL" id="EHL30848.1"/>
    </source>
</evidence>
<gene>
    <name evidence="1" type="ORF">LDG_6993</name>
</gene>
<accession>G9EP13</accession>
<dbReference type="HOGENOM" id="CLU_3119285_0_0_6"/>
<dbReference type="AlphaFoldDB" id="G9EP13"/>
<name>G9EP13_9GAMM</name>
<proteinExistence type="predicted"/>
<reference evidence="1 2" key="1">
    <citation type="journal article" date="2011" name="BMC Genomics">
        <title>Insight into cross-talk between intra-amoebal pathogens.</title>
        <authorList>
            <person name="Gimenez G."/>
            <person name="Bertelli C."/>
            <person name="Moliner C."/>
            <person name="Robert C."/>
            <person name="Raoult D."/>
            <person name="Fournier P.E."/>
            <person name="Greub G."/>
        </authorList>
    </citation>
    <scope>NUCLEOTIDE SEQUENCE [LARGE SCALE GENOMIC DNA]</scope>
    <source>
        <strain evidence="1 2">LLAP12</strain>
    </source>
</reference>
<evidence type="ECO:0000313" key="2">
    <source>
        <dbReference type="Proteomes" id="UP000002770"/>
    </source>
</evidence>
<protein>
    <submittedName>
        <fullName evidence="1">Uncharacterized protein</fullName>
    </submittedName>
</protein>
<sequence>MHPLSQQIPLAFLNHAPGDDNEHAPLLVFLLYNDPSSSAHLFVFFTKHAR</sequence>